<dbReference type="InterPro" id="IPR041698">
    <property type="entry name" value="Methyltransf_25"/>
</dbReference>
<gene>
    <name evidence="2" type="ORF">JX360_02910</name>
</gene>
<comment type="caution">
    <text evidence="2">The sequence shown here is derived from an EMBL/GenBank/DDBJ whole genome shotgun (WGS) entry which is preliminary data.</text>
</comment>
<name>A0ABT0C7Z6_THEVL</name>
<accession>A0ABT0C7Z6</accession>
<evidence type="ECO:0000259" key="1">
    <source>
        <dbReference type="Pfam" id="PF13649"/>
    </source>
</evidence>
<feature type="domain" description="Methyltransferase" evidence="1">
    <location>
        <begin position="73"/>
        <end position="162"/>
    </location>
</feature>
<organism evidence="2 3">
    <name type="scientific">Thermostichus vulcanus str. 'Rupite'</name>
    <dbReference type="NCBI Taxonomy" id="2813851"/>
    <lineage>
        <taxon>Bacteria</taxon>
        <taxon>Bacillati</taxon>
        <taxon>Cyanobacteriota</taxon>
        <taxon>Cyanophyceae</taxon>
        <taxon>Thermostichales</taxon>
        <taxon>Thermostichaceae</taxon>
        <taxon>Thermostichus</taxon>
    </lineage>
</organism>
<proteinExistence type="predicted"/>
<dbReference type="Gene3D" id="3.40.50.150">
    <property type="entry name" value="Vaccinia Virus protein VP39"/>
    <property type="match status" value="1"/>
</dbReference>
<reference evidence="2" key="1">
    <citation type="submission" date="2021-02" db="EMBL/GenBank/DDBJ databases">
        <title>The CRISPR/cas machinery reduction and long-range gene transfer in the hot spring cyanobacterium Synechococcus.</title>
        <authorList>
            <person name="Dvorak P."/>
            <person name="Jahodarova E."/>
            <person name="Hasler P."/>
            <person name="Poulickova A."/>
        </authorList>
    </citation>
    <scope>NUCLEOTIDE SEQUENCE</scope>
    <source>
        <strain evidence="2">Rupite</strain>
    </source>
</reference>
<dbReference type="Proteomes" id="UP000830835">
    <property type="component" value="Unassembled WGS sequence"/>
</dbReference>
<dbReference type="SUPFAM" id="SSF53335">
    <property type="entry name" value="S-adenosyl-L-methionine-dependent methyltransferases"/>
    <property type="match status" value="1"/>
</dbReference>
<dbReference type="Pfam" id="PF13649">
    <property type="entry name" value="Methyltransf_25"/>
    <property type="match status" value="1"/>
</dbReference>
<sequence>MIEATGKNQGWDPLDQALWDWHRGQPQGPILMHAHSPDGIPIEEAQRISAEVFFTPELPETEALALDLCRGRVLDIGAGTGRHALLLQERGLSVWALDRSPVALQIMEERGIRHLVEADIFQWAGPEFRFDTLLMLMNGLGLVGSLAGLDRFLTLAQDWIQPTGQLLLDSTDLGDPVDELAEVDGSADETDPPARVVQFTPEYQGQRGDPIPWLFVDPETLLQHAQSAGWQGQIIYQDPEGAFLARLTPL</sequence>
<dbReference type="CDD" id="cd02440">
    <property type="entry name" value="AdoMet_MTases"/>
    <property type="match status" value="1"/>
</dbReference>
<protein>
    <submittedName>
        <fullName evidence="2">Class I SAM-dependent methyltransferase</fullName>
    </submittedName>
</protein>
<dbReference type="GO" id="GO:0032259">
    <property type="term" value="P:methylation"/>
    <property type="evidence" value="ECO:0007669"/>
    <property type="project" value="UniProtKB-KW"/>
</dbReference>
<evidence type="ECO:0000313" key="3">
    <source>
        <dbReference type="Proteomes" id="UP000830835"/>
    </source>
</evidence>
<keyword evidence="2" id="KW-0808">Transferase</keyword>
<dbReference type="InterPro" id="IPR029063">
    <property type="entry name" value="SAM-dependent_MTases_sf"/>
</dbReference>
<dbReference type="RefSeq" id="WP_244349075.1">
    <property type="nucleotide sequence ID" value="NZ_JAFIRA010000004.1"/>
</dbReference>
<evidence type="ECO:0000313" key="2">
    <source>
        <dbReference type="EMBL" id="MCJ2541864.1"/>
    </source>
</evidence>
<dbReference type="GO" id="GO:0008168">
    <property type="term" value="F:methyltransferase activity"/>
    <property type="evidence" value="ECO:0007669"/>
    <property type="project" value="UniProtKB-KW"/>
</dbReference>
<keyword evidence="2" id="KW-0489">Methyltransferase</keyword>
<keyword evidence="3" id="KW-1185">Reference proteome</keyword>
<dbReference type="EMBL" id="JAFIRA010000004">
    <property type="protein sequence ID" value="MCJ2541864.1"/>
    <property type="molecule type" value="Genomic_DNA"/>
</dbReference>